<dbReference type="PANTHER" id="PTHR38340:SF1">
    <property type="entry name" value="S-LAYER PROTEIN"/>
    <property type="match status" value="1"/>
</dbReference>
<keyword evidence="6" id="KW-1185">Reference proteome</keyword>
<dbReference type="RefSeq" id="WP_202956459.1">
    <property type="nucleotide sequence ID" value="NZ_JAPCID010000014.1"/>
</dbReference>
<dbReference type="InterPro" id="IPR011049">
    <property type="entry name" value="Serralysin-like_metalloprot_C"/>
</dbReference>
<dbReference type="EMBL" id="JAPCID010000014">
    <property type="protein sequence ID" value="MDA0138224.1"/>
    <property type="molecule type" value="Genomic_DNA"/>
</dbReference>
<dbReference type="InterPro" id="IPR050557">
    <property type="entry name" value="RTX_toxin/Mannuronan_C5-epim"/>
</dbReference>
<evidence type="ECO:0000256" key="1">
    <source>
        <dbReference type="ARBA" id="ARBA00004613"/>
    </source>
</evidence>
<dbReference type="InterPro" id="IPR018511">
    <property type="entry name" value="Hemolysin-typ_Ca-bd_CS"/>
</dbReference>
<feature type="chain" id="PRO_5045800323" description="Calcium-binding protein" evidence="4">
    <location>
        <begin position="23"/>
        <end position="473"/>
    </location>
</feature>
<evidence type="ECO:0000256" key="4">
    <source>
        <dbReference type="SAM" id="SignalP"/>
    </source>
</evidence>
<reference evidence="5" key="1">
    <citation type="submission" date="2022-10" db="EMBL/GenBank/DDBJ databases">
        <title>The WGS of Solirubrobacter sp. CPCC 204708.</title>
        <authorList>
            <person name="Jiang Z."/>
        </authorList>
    </citation>
    <scope>NUCLEOTIDE SEQUENCE</scope>
    <source>
        <strain evidence="5">CPCC 204708</strain>
    </source>
</reference>
<evidence type="ECO:0000313" key="6">
    <source>
        <dbReference type="Proteomes" id="UP001147700"/>
    </source>
</evidence>
<keyword evidence="4" id="KW-0732">Signal</keyword>
<proteinExistence type="predicted"/>
<gene>
    <name evidence="5" type="ORF">OJ962_12000</name>
</gene>
<feature type="signal peptide" evidence="4">
    <location>
        <begin position="1"/>
        <end position="22"/>
    </location>
</feature>
<dbReference type="InterPro" id="IPR001343">
    <property type="entry name" value="Hemolysn_Ca-bd"/>
</dbReference>
<comment type="subcellular location">
    <subcellularLocation>
        <location evidence="1">Secreted</location>
    </subcellularLocation>
</comment>
<evidence type="ECO:0000313" key="5">
    <source>
        <dbReference type="EMBL" id="MDA0138224.1"/>
    </source>
</evidence>
<dbReference type="SUPFAM" id="SSF51120">
    <property type="entry name" value="beta-Roll"/>
    <property type="match status" value="2"/>
</dbReference>
<dbReference type="PANTHER" id="PTHR38340">
    <property type="entry name" value="S-LAYER PROTEIN"/>
    <property type="match status" value="1"/>
</dbReference>
<dbReference type="PROSITE" id="PS00330">
    <property type="entry name" value="HEMOLYSIN_CALCIUM"/>
    <property type="match status" value="1"/>
</dbReference>
<feature type="region of interest" description="Disordered" evidence="3">
    <location>
        <begin position="158"/>
        <end position="191"/>
    </location>
</feature>
<evidence type="ECO:0000256" key="2">
    <source>
        <dbReference type="ARBA" id="ARBA00022525"/>
    </source>
</evidence>
<dbReference type="PRINTS" id="PR00313">
    <property type="entry name" value="CABNDNGRPT"/>
</dbReference>
<feature type="compositionally biased region" description="Basic and acidic residues" evidence="3">
    <location>
        <begin position="165"/>
        <end position="178"/>
    </location>
</feature>
<accession>A0ABT4RI39</accession>
<evidence type="ECO:0008006" key="7">
    <source>
        <dbReference type="Google" id="ProtNLM"/>
    </source>
</evidence>
<name>A0ABT4RI39_9ACTN</name>
<dbReference type="Gene3D" id="2.150.10.10">
    <property type="entry name" value="Serralysin-like metalloprotease, C-terminal"/>
    <property type="match status" value="2"/>
</dbReference>
<keyword evidence="2" id="KW-0964">Secreted</keyword>
<evidence type="ECO:0000256" key="3">
    <source>
        <dbReference type="SAM" id="MobiDB-lite"/>
    </source>
</evidence>
<protein>
    <recommendedName>
        <fullName evidence="7">Calcium-binding protein</fullName>
    </recommendedName>
</protein>
<sequence length="473" mass="48514">MFRATILTVTLTLSIHAAAARASTIGHDAGGWTFAGAPGERNALTLSEQADGALRFSDDGASITVHPPGCTRVDVRAVSCPPAPVRVALADGNDTFGLHRVGAAFPLTVDGGDGDDQLTGDILAKDKTFLGGPGNDLLDGASGNDVLRGGAGNDILWGDAGADQLHGEDGDDQLKPDNGKAPAPDFVDGGPGIDKIDDWVELAASTYPRLNVTLDGVADDGRPGEGDNIVNVEKAEPKVSGHFVLTDGPDDWYVMANLDSGASTILAGGGNDRIVGEDAAETIDGGAGDDYLEGGRRSDVLRGGPGRDLIVADESEITCVWGPDSCLIFGDDVIDARDGERDEINCGPGTDRLTADPVDAHLGCESVDTGGAAPGPVPTGDGSTPTLGLKITRVKLGKALRDGLRVKLTGTATGTITVRARRGKTVVAKGSGRAGTTVRVKFTKAAKTKLRRVKTVTLTVSAGAASTTLKLRR</sequence>
<organism evidence="5 6">
    <name type="scientific">Solirubrobacter deserti</name>
    <dbReference type="NCBI Taxonomy" id="2282478"/>
    <lineage>
        <taxon>Bacteria</taxon>
        <taxon>Bacillati</taxon>
        <taxon>Actinomycetota</taxon>
        <taxon>Thermoleophilia</taxon>
        <taxon>Solirubrobacterales</taxon>
        <taxon>Solirubrobacteraceae</taxon>
        <taxon>Solirubrobacter</taxon>
    </lineage>
</organism>
<comment type="caution">
    <text evidence="5">The sequence shown here is derived from an EMBL/GenBank/DDBJ whole genome shotgun (WGS) entry which is preliminary data.</text>
</comment>
<dbReference type="Pfam" id="PF00353">
    <property type="entry name" value="HemolysinCabind"/>
    <property type="match status" value="2"/>
</dbReference>
<dbReference type="Proteomes" id="UP001147700">
    <property type="component" value="Unassembled WGS sequence"/>
</dbReference>